<evidence type="ECO:0000256" key="21">
    <source>
        <dbReference type="ARBA" id="ARBA00040454"/>
    </source>
</evidence>
<dbReference type="CDD" id="cd00075">
    <property type="entry name" value="HATPase"/>
    <property type="match status" value="1"/>
</dbReference>
<keyword evidence="13" id="KW-0067">ATP-binding</keyword>
<dbReference type="SMART" id="SM00387">
    <property type="entry name" value="HATPase_c"/>
    <property type="match status" value="1"/>
</dbReference>
<evidence type="ECO:0000313" key="27">
    <source>
        <dbReference type="Proteomes" id="UP000190539"/>
    </source>
</evidence>
<keyword evidence="10" id="KW-0547">Nucleotide-binding</keyword>
<comment type="cofactor">
    <cofactor evidence="2">
        <name>Mn(2+)</name>
        <dbReference type="ChEBI" id="CHEBI:29035"/>
    </cofactor>
</comment>
<dbReference type="PRINTS" id="PR00344">
    <property type="entry name" value="BCTRLSENSOR"/>
</dbReference>
<dbReference type="GO" id="GO:0005524">
    <property type="term" value="F:ATP binding"/>
    <property type="evidence" value="ECO:0007669"/>
    <property type="project" value="UniProtKB-KW"/>
</dbReference>
<dbReference type="Pfam" id="PF00512">
    <property type="entry name" value="HisKA"/>
    <property type="match status" value="1"/>
</dbReference>
<keyword evidence="20" id="KW-0464">Manganese</keyword>
<dbReference type="CDD" id="cd00082">
    <property type="entry name" value="HisKA"/>
    <property type="match status" value="1"/>
</dbReference>
<dbReference type="InterPro" id="IPR050980">
    <property type="entry name" value="2C_sensor_his_kinase"/>
</dbReference>
<keyword evidence="9" id="KW-0812">Transmembrane</keyword>
<evidence type="ECO:0000256" key="15">
    <source>
        <dbReference type="ARBA" id="ARBA00022912"/>
    </source>
</evidence>
<comment type="subcellular location">
    <subcellularLocation>
        <location evidence="4">Cell membrane</location>
        <topology evidence="4">Multi-pass membrane protein</topology>
    </subcellularLocation>
</comment>
<keyword evidence="6" id="KW-1003">Cell membrane</keyword>
<dbReference type="AlphaFoldDB" id="A0A1V4AAL1"/>
<evidence type="ECO:0000259" key="25">
    <source>
        <dbReference type="PROSITE" id="PS50885"/>
    </source>
</evidence>
<keyword evidence="15" id="KW-0904">Protein phosphatase</keyword>
<sequence>MRGKRRPEGPRATTPPRRPLSGLRTRLVLSFVLVAAASSLGTGALTFKEARTGVLQQSQDTVVNQFRRSVGTQIPGLPATPEQTSLDNLVVRLAQDHRAEGWRVLATYGKLSASSAPSSGSRELTPSLRKSVTSRAVAVFQRVRVGDRSVLVVGLPVTYTDDTYTTRTLSGLSLYLVVPQRTEQAYVNALITAVEHATVPALLLAAVLALLLARGVLRPVRALRGATRRMATGHLDTRLTVQGADELADLSRSFNDTAAALEESVAELRRMENRARRFAADVSHELRTPLAAMAAVTDVLVDEAPLLEGDTAAAVRLITEETVRLTRLVDDLMEISRFDAGAAELHLDDIDLAESLRRTLSARGWSAEVVTDLPDGIRARVDPRRLDVVVANLVGNALRHGRPPVTLTLRPVDGGPGGAESTERAGRPDQVTSLGHTKRTKRTERAAEPAGPGRADGANPTGRAGPADERYGPGRWVVIEVADCGPGIDRAALPHVFDRFYKASSARARSESSGLGLAITAENVHLHGGRVHAANRQNGGAILTVVLPAGLLEARDAEAGVRDEGGPE</sequence>
<dbReference type="OrthoDB" id="9786919at2"/>
<evidence type="ECO:0000256" key="6">
    <source>
        <dbReference type="ARBA" id="ARBA00022475"/>
    </source>
</evidence>
<proteinExistence type="predicted"/>
<evidence type="ECO:0000256" key="10">
    <source>
        <dbReference type="ARBA" id="ARBA00022741"/>
    </source>
</evidence>
<dbReference type="InterPro" id="IPR003660">
    <property type="entry name" value="HAMP_dom"/>
</dbReference>
<dbReference type="SUPFAM" id="SSF55874">
    <property type="entry name" value="ATPase domain of HSP90 chaperone/DNA topoisomerase II/histidine kinase"/>
    <property type="match status" value="1"/>
</dbReference>
<accession>A0A1V4AAL1</accession>
<name>A0A1V4AAL1_9ACTN</name>
<dbReference type="GO" id="GO:0005886">
    <property type="term" value="C:plasma membrane"/>
    <property type="evidence" value="ECO:0007669"/>
    <property type="project" value="UniProtKB-SubCell"/>
</dbReference>
<feature type="region of interest" description="Disordered" evidence="23">
    <location>
        <begin position="1"/>
        <end position="20"/>
    </location>
</feature>
<dbReference type="FunFam" id="1.10.287.130:FF:000010">
    <property type="entry name" value="Two-component sensor histidine kinase"/>
    <property type="match status" value="1"/>
</dbReference>
<evidence type="ECO:0000256" key="8">
    <source>
        <dbReference type="ARBA" id="ARBA00022679"/>
    </source>
</evidence>
<evidence type="ECO:0000256" key="3">
    <source>
        <dbReference type="ARBA" id="ARBA00001946"/>
    </source>
</evidence>
<evidence type="ECO:0000256" key="18">
    <source>
        <dbReference type="ARBA" id="ARBA00023016"/>
    </source>
</evidence>
<evidence type="ECO:0000256" key="4">
    <source>
        <dbReference type="ARBA" id="ARBA00004651"/>
    </source>
</evidence>
<evidence type="ECO:0000256" key="9">
    <source>
        <dbReference type="ARBA" id="ARBA00022692"/>
    </source>
</evidence>
<feature type="domain" description="HAMP" evidence="25">
    <location>
        <begin position="214"/>
        <end position="266"/>
    </location>
</feature>
<dbReference type="Pfam" id="PF00672">
    <property type="entry name" value="HAMP"/>
    <property type="match status" value="1"/>
</dbReference>
<evidence type="ECO:0000256" key="1">
    <source>
        <dbReference type="ARBA" id="ARBA00000085"/>
    </source>
</evidence>
<dbReference type="Gene3D" id="3.30.565.10">
    <property type="entry name" value="Histidine kinase-like ATPase, C-terminal domain"/>
    <property type="match status" value="1"/>
</dbReference>
<dbReference type="PROSITE" id="PS50885">
    <property type="entry name" value="HAMP"/>
    <property type="match status" value="1"/>
</dbReference>
<dbReference type="SMART" id="SM00304">
    <property type="entry name" value="HAMP"/>
    <property type="match status" value="1"/>
</dbReference>
<keyword evidence="16" id="KW-1133">Transmembrane helix</keyword>
<keyword evidence="12" id="KW-0378">Hydrolase</keyword>
<dbReference type="Proteomes" id="UP000190539">
    <property type="component" value="Unassembled WGS sequence"/>
</dbReference>
<dbReference type="InterPro" id="IPR036890">
    <property type="entry name" value="HATPase_C_sf"/>
</dbReference>
<keyword evidence="17" id="KW-0902">Two-component regulatory system</keyword>
<dbReference type="SMART" id="SM00388">
    <property type="entry name" value="HisKA"/>
    <property type="match status" value="1"/>
</dbReference>
<dbReference type="PANTHER" id="PTHR44936">
    <property type="entry name" value="SENSOR PROTEIN CREC"/>
    <property type="match status" value="1"/>
</dbReference>
<evidence type="ECO:0000256" key="13">
    <source>
        <dbReference type="ARBA" id="ARBA00022840"/>
    </source>
</evidence>
<dbReference type="PROSITE" id="PS50109">
    <property type="entry name" value="HIS_KIN"/>
    <property type="match status" value="1"/>
</dbReference>
<evidence type="ECO:0000256" key="23">
    <source>
        <dbReference type="SAM" id="MobiDB-lite"/>
    </source>
</evidence>
<protein>
    <recommendedName>
        <fullName evidence="21">Signal transduction histidine-protein kinase/phosphatase MprB</fullName>
        <ecNumber evidence="5">2.7.13.3</ecNumber>
    </recommendedName>
    <alternativeName>
        <fullName evidence="22">Mycobacterial persistence regulator B</fullName>
    </alternativeName>
</protein>
<dbReference type="InterPro" id="IPR003594">
    <property type="entry name" value="HATPase_dom"/>
</dbReference>
<evidence type="ECO:0000256" key="19">
    <source>
        <dbReference type="ARBA" id="ARBA00023026"/>
    </source>
</evidence>
<evidence type="ECO:0000256" key="12">
    <source>
        <dbReference type="ARBA" id="ARBA00022801"/>
    </source>
</evidence>
<keyword evidence="7" id="KW-0597">Phosphoprotein</keyword>
<dbReference type="InterPro" id="IPR004358">
    <property type="entry name" value="Sig_transdc_His_kin-like_C"/>
</dbReference>
<dbReference type="SUPFAM" id="SSF47384">
    <property type="entry name" value="Homodimeric domain of signal transducing histidine kinase"/>
    <property type="match status" value="1"/>
</dbReference>
<keyword evidence="14" id="KW-0460">Magnesium</keyword>
<dbReference type="InterPro" id="IPR036097">
    <property type="entry name" value="HisK_dim/P_sf"/>
</dbReference>
<dbReference type="Pfam" id="PF02518">
    <property type="entry name" value="HATPase_c"/>
    <property type="match status" value="1"/>
</dbReference>
<evidence type="ECO:0000256" key="16">
    <source>
        <dbReference type="ARBA" id="ARBA00022989"/>
    </source>
</evidence>
<comment type="caution">
    <text evidence="26">The sequence shown here is derived from an EMBL/GenBank/DDBJ whole genome shotgun (WGS) entry which is preliminary data.</text>
</comment>
<keyword evidence="18" id="KW-0346">Stress response</keyword>
<dbReference type="Gene3D" id="1.10.287.130">
    <property type="match status" value="1"/>
</dbReference>
<keyword evidence="8" id="KW-0808">Transferase</keyword>
<dbReference type="EC" id="2.7.13.3" evidence="5"/>
<comment type="cofactor">
    <cofactor evidence="3">
        <name>Mg(2+)</name>
        <dbReference type="ChEBI" id="CHEBI:18420"/>
    </cofactor>
</comment>
<evidence type="ECO:0000256" key="17">
    <source>
        <dbReference type="ARBA" id="ARBA00023012"/>
    </source>
</evidence>
<dbReference type="STRING" id="83656.B1H18_13125"/>
<evidence type="ECO:0000256" key="11">
    <source>
        <dbReference type="ARBA" id="ARBA00022777"/>
    </source>
</evidence>
<evidence type="ECO:0000256" key="14">
    <source>
        <dbReference type="ARBA" id="ARBA00022842"/>
    </source>
</evidence>
<dbReference type="SUPFAM" id="SSF158472">
    <property type="entry name" value="HAMP domain-like"/>
    <property type="match status" value="1"/>
</dbReference>
<keyword evidence="11 26" id="KW-0418">Kinase</keyword>
<evidence type="ECO:0000256" key="7">
    <source>
        <dbReference type="ARBA" id="ARBA00022553"/>
    </source>
</evidence>
<evidence type="ECO:0000259" key="24">
    <source>
        <dbReference type="PROSITE" id="PS50109"/>
    </source>
</evidence>
<evidence type="ECO:0000256" key="20">
    <source>
        <dbReference type="ARBA" id="ARBA00023211"/>
    </source>
</evidence>
<reference evidence="26 27" key="1">
    <citation type="submission" date="2017-02" db="EMBL/GenBank/DDBJ databases">
        <title>Draft Genome Sequence of Streptomyces tsukubaensis F601, a Producer of the immunosuppressant tacrolimus FK506.</title>
        <authorList>
            <person name="Zong G."/>
            <person name="Zhong C."/>
            <person name="Fu J."/>
            <person name="Qin R."/>
            <person name="Cao G."/>
        </authorList>
    </citation>
    <scope>NUCLEOTIDE SEQUENCE [LARGE SCALE GENOMIC DNA]</scope>
    <source>
        <strain evidence="26 27">F601</strain>
    </source>
</reference>
<dbReference type="EMBL" id="MVFC01000008">
    <property type="protein sequence ID" value="OON80113.1"/>
    <property type="molecule type" value="Genomic_DNA"/>
</dbReference>
<evidence type="ECO:0000256" key="5">
    <source>
        <dbReference type="ARBA" id="ARBA00012438"/>
    </source>
</evidence>
<dbReference type="Gene3D" id="6.10.340.10">
    <property type="match status" value="1"/>
</dbReference>
<dbReference type="GO" id="GO:0000155">
    <property type="term" value="F:phosphorelay sensor kinase activity"/>
    <property type="evidence" value="ECO:0007669"/>
    <property type="project" value="InterPro"/>
</dbReference>
<evidence type="ECO:0000256" key="22">
    <source>
        <dbReference type="ARBA" id="ARBA00041776"/>
    </source>
</evidence>
<dbReference type="PANTHER" id="PTHR44936:SF9">
    <property type="entry name" value="SENSOR PROTEIN CREC"/>
    <property type="match status" value="1"/>
</dbReference>
<organism evidence="26 27">
    <name type="scientific">Streptomyces tsukubensis</name>
    <dbReference type="NCBI Taxonomy" id="83656"/>
    <lineage>
        <taxon>Bacteria</taxon>
        <taxon>Bacillati</taxon>
        <taxon>Actinomycetota</taxon>
        <taxon>Actinomycetes</taxon>
        <taxon>Kitasatosporales</taxon>
        <taxon>Streptomycetaceae</taxon>
        <taxon>Streptomyces</taxon>
    </lineage>
</organism>
<evidence type="ECO:0000256" key="2">
    <source>
        <dbReference type="ARBA" id="ARBA00001936"/>
    </source>
</evidence>
<dbReference type="RefSeq" id="WP_107502805.1">
    <property type="nucleotide sequence ID" value="NZ_CP045178.1"/>
</dbReference>
<dbReference type="InterPro" id="IPR003661">
    <property type="entry name" value="HisK_dim/P_dom"/>
</dbReference>
<dbReference type="InterPro" id="IPR005467">
    <property type="entry name" value="His_kinase_dom"/>
</dbReference>
<evidence type="ECO:0000313" key="26">
    <source>
        <dbReference type="EMBL" id="OON80113.1"/>
    </source>
</evidence>
<keyword evidence="19" id="KW-0843">Virulence</keyword>
<feature type="domain" description="Histidine kinase" evidence="24">
    <location>
        <begin position="281"/>
        <end position="551"/>
    </location>
</feature>
<dbReference type="GO" id="GO:0004721">
    <property type="term" value="F:phosphoprotein phosphatase activity"/>
    <property type="evidence" value="ECO:0007669"/>
    <property type="project" value="UniProtKB-KW"/>
</dbReference>
<gene>
    <name evidence="26" type="ORF">B1H18_13125</name>
</gene>
<keyword evidence="16" id="KW-0472">Membrane</keyword>
<dbReference type="CDD" id="cd06225">
    <property type="entry name" value="HAMP"/>
    <property type="match status" value="1"/>
</dbReference>
<comment type="catalytic activity">
    <reaction evidence="1">
        <text>ATP + protein L-histidine = ADP + protein N-phospho-L-histidine.</text>
        <dbReference type="EC" id="2.7.13.3"/>
    </reaction>
</comment>
<keyword evidence="27" id="KW-1185">Reference proteome</keyword>
<feature type="region of interest" description="Disordered" evidence="23">
    <location>
        <begin position="405"/>
        <end position="470"/>
    </location>
</feature>